<sequence length="83" mass="9791">MIFKEALSRQHYPGYAIEEFPHRKLSGGHQQGSASYDGQFKTTFKKQITFLISSFAFKIPDPIVQDRYWKQKLIQKILEKKQN</sequence>
<dbReference type="AlphaFoldDB" id="A0A8J8NAD7"/>
<proteinExistence type="predicted"/>
<comment type="caution">
    <text evidence="1">The sequence shown here is derived from an EMBL/GenBank/DDBJ whole genome shotgun (WGS) entry which is preliminary data.</text>
</comment>
<reference evidence="1" key="1">
    <citation type="submission" date="2019-06" db="EMBL/GenBank/DDBJ databases">
        <authorList>
            <person name="Zheng W."/>
        </authorList>
    </citation>
    <scope>NUCLEOTIDE SEQUENCE</scope>
    <source>
        <strain evidence="1">QDHG01</strain>
    </source>
</reference>
<dbReference type="Proteomes" id="UP000785679">
    <property type="component" value="Unassembled WGS sequence"/>
</dbReference>
<evidence type="ECO:0000313" key="2">
    <source>
        <dbReference type="Proteomes" id="UP000785679"/>
    </source>
</evidence>
<dbReference type="EMBL" id="RRYP01030231">
    <property type="protein sequence ID" value="TNV71229.1"/>
    <property type="molecule type" value="Genomic_DNA"/>
</dbReference>
<evidence type="ECO:0000313" key="1">
    <source>
        <dbReference type="EMBL" id="TNV71229.1"/>
    </source>
</evidence>
<keyword evidence="2" id="KW-1185">Reference proteome</keyword>
<gene>
    <name evidence="1" type="ORF">FGO68_gene5336</name>
</gene>
<protein>
    <submittedName>
        <fullName evidence="1">Uncharacterized protein</fullName>
    </submittedName>
</protein>
<organism evidence="1 2">
    <name type="scientific">Halteria grandinella</name>
    <dbReference type="NCBI Taxonomy" id="5974"/>
    <lineage>
        <taxon>Eukaryota</taxon>
        <taxon>Sar</taxon>
        <taxon>Alveolata</taxon>
        <taxon>Ciliophora</taxon>
        <taxon>Intramacronucleata</taxon>
        <taxon>Spirotrichea</taxon>
        <taxon>Stichotrichia</taxon>
        <taxon>Sporadotrichida</taxon>
        <taxon>Halteriidae</taxon>
        <taxon>Halteria</taxon>
    </lineage>
</organism>
<accession>A0A8J8NAD7</accession>
<name>A0A8J8NAD7_HALGN</name>